<keyword evidence="13" id="KW-1185">Reference proteome</keyword>
<dbReference type="InterPro" id="IPR022249">
    <property type="entry name" value="DUF3772"/>
</dbReference>
<comment type="subcellular location">
    <subcellularLocation>
        <location evidence="1">Cell membrane</location>
        <topology evidence="1">Multi-pass membrane protein</topology>
    </subcellularLocation>
</comment>
<dbReference type="InterPro" id="IPR052702">
    <property type="entry name" value="MscS-like_channel"/>
</dbReference>
<feature type="transmembrane region" description="Helical" evidence="8">
    <location>
        <begin position="239"/>
        <end position="261"/>
    </location>
</feature>
<dbReference type="Pfam" id="PF12607">
    <property type="entry name" value="DUF3772"/>
    <property type="match status" value="1"/>
</dbReference>
<dbReference type="GO" id="GO:0005886">
    <property type="term" value="C:plasma membrane"/>
    <property type="evidence" value="ECO:0007669"/>
    <property type="project" value="UniProtKB-SubCell"/>
</dbReference>
<dbReference type="InterPro" id="IPR049278">
    <property type="entry name" value="MS_channel_C"/>
</dbReference>
<evidence type="ECO:0000256" key="2">
    <source>
        <dbReference type="ARBA" id="ARBA00008017"/>
    </source>
</evidence>
<name>A0AAP2G785_9RHOB</name>
<feature type="transmembrane region" description="Helical" evidence="8">
    <location>
        <begin position="322"/>
        <end position="341"/>
    </location>
</feature>
<dbReference type="InterPro" id="IPR010920">
    <property type="entry name" value="LSM_dom_sf"/>
</dbReference>
<feature type="domain" description="Mechanosensitive ion channel MscS" evidence="9">
    <location>
        <begin position="597"/>
        <end position="664"/>
    </location>
</feature>
<gene>
    <name evidence="12" type="ORF">IV417_04435</name>
</gene>
<dbReference type="InterPro" id="IPR011014">
    <property type="entry name" value="MscS_channel_TM-2"/>
</dbReference>
<feature type="region of interest" description="Disordered" evidence="7">
    <location>
        <begin position="768"/>
        <end position="798"/>
    </location>
</feature>
<dbReference type="InterPro" id="IPR011066">
    <property type="entry name" value="MscS_channel_C_sf"/>
</dbReference>
<dbReference type="Pfam" id="PF00924">
    <property type="entry name" value="MS_channel_2nd"/>
    <property type="match status" value="1"/>
</dbReference>
<dbReference type="PANTHER" id="PTHR30347:SF1">
    <property type="entry name" value="MECHANOSENSITIVE CHANNEL MSCK"/>
    <property type="match status" value="1"/>
</dbReference>
<dbReference type="Gene3D" id="2.30.30.60">
    <property type="match status" value="1"/>
</dbReference>
<feature type="compositionally biased region" description="Low complexity" evidence="7">
    <location>
        <begin position="10"/>
        <end position="29"/>
    </location>
</feature>
<feature type="transmembrane region" description="Helical" evidence="8">
    <location>
        <begin position="462"/>
        <end position="484"/>
    </location>
</feature>
<dbReference type="Proteomes" id="UP001315686">
    <property type="component" value="Unassembled WGS sequence"/>
</dbReference>
<dbReference type="InterPro" id="IPR023408">
    <property type="entry name" value="MscS_beta-dom_sf"/>
</dbReference>
<feature type="transmembrane region" description="Helical" evidence="8">
    <location>
        <begin position="200"/>
        <end position="218"/>
    </location>
</feature>
<dbReference type="SUPFAM" id="SSF50182">
    <property type="entry name" value="Sm-like ribonucleoproteins"/>
    <property type="match status" value="1"/>
</dbReference>
<reference evidence="12 13" key="1">
    <citation type="journal article" date="2021" name="Arch. Microbiol.">
        <title>Harenicola maris gen. nov., sp. nov. isolated from the Sea of Japan shallow sediments.</title>
        <authorList>
            <person name="Romanenko L.A."/>
            <person name="Kurilenko V.V."/>
            <person name="Chernysheva N.Y."/>
            <person name="Tekutyeva L.A."/>
            <person name="Velansky P.V."/>
            <person name="Svetashev V.I."/>
            <person name="Isaeva M.P."/>
        </authorList>
    </citation>
    <scope>NUCLEOTIDE SEQUENCE [LARGE SCALE GENOMIC DNA]</scope>
    <source>
        <strain evidence="12 13">KMM 3653</strain>
    </source>
</reference>
<feature type="transmembrane region" description="Helical" evidence="8">
    <location>
        <begin position="514"/>
        <end position="531"/>
    </location>
</feature>
<feature type="transmembrane region" description="Helical" evidence="8">
    <location>
        <begin position="267"/>
        <end position="292"/>
    </location>
</feature>
<comment type="caution">
    <text evidence="12">The sequence shown here is derived from an EMBL/GenBank/DDBJ whole genome shotgun (WGS) entry which is preliminary data.</text>
</comment>
<evidence type="ECO:0000256" key="7">
    <source>
        <dbReference type="SAM" id="MobiDB-lite"/>
    </source>
</evidence>
<dbReference type="PROSITE" id="PS01246">
    <property type="entry name" value="UPF0003"/>
    <property type="match status" value="1"/>
</dbReference>
<evidence type="ECO:0000313" key="12">
    <source>
        <dbReference type="EMBL" id="MBT0956622.1"/>
    </source>
</evidence>
<feature type="transmembrane region" description="Helical" evidence="8">
    <location>
        <begin position="552"/>
        <end position="575"/>
    </location>
</feature>
<protein>
    <submittedName>
        <fullName evidence="12">Mechanosensitive ion channel family protein</fullName>
    </submittedName>
</protein>
<feature type="transmembrane region" description="Helical" evidence="8">
    <location>
        <begin position="581"/>
        <end position="610"/>
    </location>
</feature>
<evidence type="ECO:0000256" key="8">
    <source>
        <dbReference type="SAM" id="Phobius"/>
    </source>
</evidence>
<feature type="domain" description="DUF3772" evidence="10">
    <location>
        <begin position="125"/>
        <end position="173"/>
    </location>
</feature>
<proteinExistence type="inferred from homology"/>
<dbReference type="Gene3D" id="3.30.70.100">
    <property type="match status" value="1"/>
</dbReference>
<keyword evidence="5 8" id="KW-1133">Transmembrane helix</keyword>
<keyword evidence="3" id="KW-1003">Cell membrane</keyword>
<evidence type="ECO:0000259" key="11">
    <source>
        <dbReference type="Pfam" id="PF21082"/>
    </source>
</evidence>
<accession>A0AAP2G785</accession>
<dbReference type="Gene3D" id="1.10.287.1260">
    <property type="match status" value="1"/>
</dbReference>
<dbReference type="Pfam" id="PF21082">
    <property type="entry name" value="MS_channel_3rd"/>
    <property type="match status" value="1"/>
</dbReference>
<evidence type="ECO:0000256" key="6">
    <source>
        <dbReference type="ARBA" id="ARBA00023136"/>
    </source>
</evidence>
<evidence type="ECO:0000259" key="10">
    <source>
        <dbReference type="Pfam" id="PF12607"/>
    </source>
</evidence>
<organism evidence="12 13">
    <name type="scientific">Harenicola maris</name>
    <dbReference type="NCBI Taxonomy" id="2841044"/>
    <lineage>
        <taxon>Bacteria</taxon>
        <taxon>Pseudomonadati</taxon>
        <taxon>Pseudomonadota</taxon>
        <taxon>Alphaproteobacteria</taxon>
        <taxon>Rhodobacterales</taxon>
        <taxon>Paracoccaceae</taxon>
        <taxon>Harenicola</taxon>
    </lineage>
</organism>
<dbReference type="InterPro" id="IPR006685">
    <property type="entry name" value="MscS_channel_2nd"/>
</dbReference>
<feature type="transmembrane region" description="Helical" evidence="8">
    <location>
        <begin position="353"/>
        <end position="374"/>
    </location>
</feature>
<evidence type="ECO:0000256" key="3">
    <source>
        <dbReference type="ARBA" id="ARBA00022475"/>
    </source>
</evidence>
<dbReference type="PANTHER" id="PTHR30347">
    <property type="entry name" value="POTASSIUM CHANNEL RELATED"/>
    <property type="match status" value="1"/>
</dbReference>
<feature type="region of interest" description="Disordered" evidence="7">
    <location>
        <begin position="1"/>
        <end position="29"/>
    </location>
</feature>
<dbReference type="EMBL" id="JADQAZ010000001">
    <property type="protein sequence ID" value="MBT0956622.1"/>
    <property type="molecule type" value="Genomic_DNA"/>
</dbReference>
<evidence type="ECO:0000259" key="9">
    <source>
        <dbReference type="Pfam" id="PF00924"/>
    </source>
</evidence>
<dbReference type="AlphaFoldDB" id="A0AAP2G785"/>
<evidence type="ECO:0000256" key="4">
    <source>
        <dbReference type="ARBA" id="ARBA00022692"/>
    </source>
</evidence>
<evidence type="ECO:0000256" key="1">
    <source>
        <dbReference type="ARBA" id="ARBA00004651"/>
    </source>
</evidence>
<evidence type="ECO:0000256" key="5">
    <source>
        <dbReference type="ARBA" id="ARBA00022989"/>
    </source>
</evidence>
<feature type="transmembrane region" description="Helical" evidence="8">
    <location>
        <begin position="397"/>
        <end position="417"/>
    </location>
</feature>
<dbReference type="RefSeq" id="WP_327792818.1">
    <property type="nucleotide sequence ID" value="NZ_JADQAZ010000001.1"/>
</dbReference>
<dbReference type="GO" id="GO:0008381">
    <property type="term" value="F:mechanosensitive monoatomic ion channel activity"/>
    <property type="evidence" value="ECO:0007669"/>
    <property type="project" value="UniProtKB-ARBA"/>
</dbReference>
<dbReference type="SUPFAM" id="SSF82861">
    <property type="entry name" value="Mechanosensitive channel protein MscS (YggB), transmembrane region"/>
    <property type="match status" value="1"/>
</dbReference>
<keyword evidence="6 8" id="KW-0472">Membrane</keyword>
<feature type="domain" description="Mechanosensitive ion channel MscS C-terminal" evidence="11">
    <location>
        <begin position="673"/>
        <end position="754"/>
    </location>
</feature>
<feature type="transmembrane region" description="Helical" evidence="8">
    <location>
        <begin position="423"/>
        <end position="441"/>
    </location>
</feature>
<comment type="similarity">
    <text evidence="2">Belongs to the MscS (TC 1.A.23) family.</text>
</comment>
<dbReference type="InterPro" id="IPR006686">
    <property type="entry name" value="MscS_channel_CS"/>
</dbReference>
<sequence length="798" mass="86375">MTLGAVSLGQAQAQTTTTEEASTTSASSTDIDYDSWNIVAERAEDVLIADRASSLALEQLRSQIADWRSQFLKAQSTNSDRIAILESQISALGAVPEEGATESEEIASRRQVLNAQLETLLVPVRRAEEAYTQADGLVSQIDKFVRERQTDALLDLGASPLIPGNWTDPVKALVGVFVSAAKEVQQAWNTPAQRAEFRSALLRVIVLLLIGLVLILRGRPWSVAIANRILDRMAQKTQAIALSMLVSVGQMVLPVIGIFALREAAYATSLFGLSGGAILAALMPMGISFFAARWLGGQVFPKLDGVPTPMDLDLSARLRGRVFANTLGIILAVWGLLYSLVSARQIEEDAQFILAFPLLVLIGFCLFNIGRLMVRSGRHHPDEMSPEVKLRDRVMDIMGRAAMLFGVVGPLLGAIGYSRAAELFTISPALSLGLFAFVSIIQRLISQIYALIFGRREDGDDGLIPVLISFGILLLSLPVLALIWQARVSDLTEMWSKFLTGFQMGDTQVSPADFLLFVVVFVIGYAVTRLVQGALRSSILPKTNIDKGGQTAIISGTGYLGIFLAAVIAISSAGLDLSNLAIVAGALSVGIGFGLQTIVQNFVSGIILLIERPITEGDWIEVGGIHGTVRRISVRATRIETFDRSDVILPNADLVSGTVTNYTHGNMAGRIIVPVGVAYGTDTRRVAKILQEIAEENPLVILRPPPAVIMTGFGADSLDFEIRAILRDVNFSITAKSEMFHAIADRFTKEGIEIPFAQRDLWLRNPEALRQGAEPTQLDAPAQDVPVQEADPKEEQIT</sequence>
<evidence type="ECO:0000313" key="13">
    <source>
        <dbReference type="Proteomes" id="UP001315686"/>
    </source>
</evidence>
<keyword evidence="4 8" id="KW-0812">Transmembrane</keyword>
<dbReference type="SUPFAM" id="SSF82689">
    <property type="entry name" value="Mechanosensitive channel protein MscS (YggB), C-terminal domain"/>
    <property type="match status" value="1"/>
</dbReference>